<dbReference type="RefSeq" id="XP_002285975.1">
    <property type="nucleotide sequence ID" value="XM_002285939.1"/>
</dbReference>
<dbReference type="Proteomes" id="UP000001449">
    <property type="component" value="Chromosome 1"/>
</dbReference>
<dbReference type="HOGENOM" id="CLU_000288_63_23_1"/>
<evidence type="ECO:0000256" key="5">
    <source>
        <dbReference type="ARBA" id="ARBA00022840"/>
    </source>
</evidence>
<proteinExistence type="predicted"/>
<keyword evidence="1" id="KW-0723">Serine/threonine-protein kinase</keyword>
<keyword evidence="4" id="KW-0418">Kinase</keyword>
<protein>
    <recommendedName>
        <fullName evidence="6">Protein kinase domain-containing protein</fullName>
    </recommendedName>
</protein>
<dbReference type="GeneID" id="7447616"/>
<dbReference type="SUPFAM" id="SSF56112">
    <property type="entry name" value="Protein kinase-like (PK-like)"/>
    <property type="match status" value="1"/>
</dbReference>
<dbReference type="PIRSF" id="PIRSF000654">
    <property type="entry name" value="Integrin-linked_kinase"/>
    <property type="match status" value="1"/>
</dbReference>
<dbReference type="PaxDb" id="35128-Thaps15791"/>
<sequence length="240" mass="26572">EDLQREIDLMRSLNHPNIVRYLGAEVDSSKNILNIFQEWVAGGSISALLKKFGPFSVTVVRSYVSQVLKGLDYLHSHGIIHRDIKGGNILVTNDGGVKLADFGASKKVEAFTDSDKMMEELTMRGTPFFMAPEVFEEKYGPKADIWSVGGVIFQMATGSPPWKELGFKNPLSLFFHLKSSDDSPKLPSVKSSSSMEDSRLYSSLQNVIAKCFQRDPSNRPSASSLLNDDFFNGSIPMSPL</sequence>
<dbReference type="PANTHER" id="PTHR11584">
    <property type="entry name" value="SERINE/THREONINE PROTEIN KINASE"/>
    <property type="match status" value="1"/>
</dbReference>
<dbReference type="GO" id="GO:0005524">
    <property type="term" value="F:ATP binding"/>
    <property type="evidence" value="ECO:0007669"/>
    <property type="project" value="UniProtKB-KW"/>
</dbReference>
<evidence type="ECO:0000313" key="7">
    <source>
        <dbReference type="EMBL" id="EED95616.1"/>
    </source>
</evidence>
<accession>B8BSW7</accession>
<feature type="non-terminal residue" evidence="7">
    <location>
        <position position="1"/>
    </location>
</feature>
<organism evidence="7 8">
    <name type="scientific">Thalassiosira pseudonana</name>
    <name type="common">Marine diatom</name>
    <name type="synonym">Cyclotella nana</name>
    <dbReference type="NCBI Taxonomy" id="35128"/>
    <lineage>
        <taxon>Eukaryota</taxon>
        <taxon>Sar</taxon>
        <taxon>Stramenopiles</taxon>
        <taxon>Ochrophyta</taxon>
        <taxon>Bacillariophyta</taxon>
        <taxon>Coscinodiscophyceae</taxon>
        <taxon>Thalassiosirophycidae</taxon>
        <taxon>Thalassiosirales</taxon>
        <taxon>Thalassiosiraceae</taxon>
        <taxon>Thalassiosira</taxon>
    </lineage>
</organism>
<evidence type="ECO:0000256" key="4">
    <source>
        <dbReference type="ARBA" id="ARBA00022777"/>
    </source>
</evidence>
<dbReference type="GO" id="GO:0004672">
    <property type="term" value="F:protein kinase activity"/>
    <property type="evidence" value="ECO:0000318"/>
    <property type="project" value="GO_Central"/>
</dbReference>
<dbReference type="InterPro" id="IPR008271">
    <property type="entry name" value="Ser/Thr_kinase_AS"/>
</dbReference>
<keyword evidence="5" id="KW-0067">ATP-binding</keyword>
<dbReference type="KEGG" id="tps:THAPSDRAFT_15791"/>
<evidence type="ECO:0000256" key="1">
    <source>
        <dbReference type="ARBA" id="ARBA00022527"/>
    </source>
</evidence>
<dbReference type="Pfam" id="PF00069">
    <property type="entry name" value="Pkinase"/>
    <property type="match status" value="1"/>
</dbReference>
<evidence type="ECO:0000256" key="2">
    <source>
        <dbReference type="ARBA" id="ARBA00022679"/>
    </source>
</evidence>
<evidence type="ECO:0000313" key="8">
    <source>
        <dbReference type="Proteomes" id="UP000001449"/>
    </source>
</evidence>
<dbReference type="SMART" id="SM00220">
    <property type="entry name" value="S_TKc"/>
    <property type="match status" value="1"/>
</dbReference>
<feature type="domain" description="Protein kinase" evidence="6">
    <location>
        <begin position="1"/>
        <end position="231"/>
    </location>
</feature>
<dbReference type="PROSITE" id="PS00108">
    <property type="entry name" value="PROTEIN_KINASE_ST"/>
    <property type="match status" value="1"/>
</dbReference>
<feature type="non-terminal residue" evidence="7">
    <location>
        <position position="240"/>
    </location>
</feature>
<dbReference type="PROSITE" id="PS50011">
    <property type="entry name" value="PROTEIN_KINASE_DOM"/>
    <property type="match status" value="1"/>
</dbReference>
<dbReference type="STRING" id="35128.B8BSW7"/>
<evidence type="ECO:0000259" key="6">
    <source>
        <dbReference type="PROSITE" id="PS50011"/>
    </source>
</evidence>
<dbReference type="PANTHER" id="PTHR11584:SF369">
    <property type="entry name" value="MITOGEN-ACTIVATED PROTEIN KINASE KINASE KINASE 19-RELATED"/>
    <property type="match status" value="1"/>
</dbReference>
<reference evidence="7 8" key="1">
    <citation type="journal article" date="2004" name="Science">
        <title>The genome of the diatom Thalassiosira pseudonana: ecology, evolution, and metabolism.</title>
        <authorList>
            <person name="Armbrust E.V."/>
            <person name="Berges J.A."/>
            <person name="Bowler C."/>
            <person name="Green B.R."/>
            <person name="Martinez D."/>
            <person name="Putnam N.H."/>
            <person name="Zhou S."/>
            <person name="Allen A.E."/>
            <person name="Apt K.E."/>
            <person name="Bechner M."/>
            <person name="Brzezinski M.A."/>
            <person name="Chaal B.K."/>
            <person name="Chiovitti A."/>
            <person name="Davis A.K."/>
            <person name="Demarest M.S."/>
            <person name="Detter J.C."/>
            <person name="Glavina T."/>
            <person name="Goodstein D."/>
            <person name="Hadi M.Z."/>
            <person name="Hellsten U."/>
            <person name="Hildebrand M."/>
            <person name="Jenkins B.D."/>
            <person name="Jurka J."/>
            <person name="Kapitonov V.V."/>
            <person name="Kroger N."/>
            <person name="Lau W.W."/>
            <person name="Lane T.W."/>
            <person name="Larimer F.W."/>
            <person name="Lippmeier J.C."/>
            <person name="Lucas S."/>
            <person name="Medina M."/>
            <person name="Montsant A."/>
            <person name="Obornik M."/>
            <person name="Parker M.S."/>
            <person name="Palenik B."/>
            <person name="Pazour G.J."/>
            <person name="Richardson P.M."/>
            <person name="Rynearson T.A."/>
            <person name="Saito M.A."/>
            <person name="Schwartz D.C."/>
            <person name="Thamatrakoln K."/>
            <person name="Valentin K."/>
            <person name="Vardi A."/>
            <person name="Wilkerson F.P."/>
            <person name="Rokhsar D.S."/>
        </authorList>
    </citation>
    <scope>NUCLEOTIDE SEQUENCE [LARGE SCALE GENOMIC DNA]</scope>
    <source>
        <strain evidence="7 8">CCMP1335</strain>
    </source>
</reference>
<dbReference type="InParanoid" id="B8BSW7"/>
<dbReference type="Gene3D" id="1.10.510.10">
    <property type="entry name" value="Transferase(Phosphotransferase) domain 1"/>
    <property type="match status" value="1"/>
</dbReference>
<keyword evidence="3" id="KW-0547">Nucleotide-binding</keyword>
<dbReference type="InterPro" id="IPR011009">
    <property type="entry name" value="Kinase-like_dom_sf"/>
</dbReference>
<dbReference type="InterPro" id="IPR000719">
    <property type="entry name" value="Prot_kinase_dom"/>
</dbReference>
<dbReference type="GO" id="GO:0004674">
    <property type="term" value="F:protein serine/threonine kinase activity"/>
    <property type="evidence" value="ECO:0007669"/>
    <property type="project" value="UniProtKB-KW"/>
</dbReference>
<dbReference type="FunFam" id="1.10.510.10:FF:001164">
    <property type="entry name" value="Protein kinase, putative"/>
    <property type="match status" value="1"/>
</dbReference>
<name>B8BSW7_THAPS</name>
<reference evidence="7 8" key="2">
    <citation type="journal article" date="2008" name="Nature">
        <title>The Phaeodactylum genome reveals the evolutionary history of diatom genomes.</title>
        <authorList>
            <person name="Bowler C."/>
            <person name="Allen A.E."/>
            <person name="Badger J.H."/>
            <person name="Grimwood J."/>
            <person name="Jabbari K."/>
            <person name="Kuo A."/>
            <person name="Maheswari U."/>
            <person name="Martens C."/>
            <person name="Maumus F."/>
            <person name="Otillar R.P."/>
            <person name="Rayko E."/>
            <person name="Salamov A."/>
            <person name="Vandepoele K."/>
            <person name="Beszteri B."/>
            <person name="Gruber A."/>
            <person name="Heijde M."/>
            <person name="Katinka M."/>
            <person name="Mock T."/>
            <person name="Valentin K."/>
            <person name="Verret F."/>
            <person name="Berges J.A."/>
            <person name="Brownlee C."/>
            <person name="Cadoret J.P."/>
            <person name="Chiovitti A."/>
            <person name="Choi C.J."/>
            <person name="Coesel S."/>
            <person name="De Martino A."/>
            <person name="Detter J.C."/>
            <person name="Durkin C."/>
            <person name="Falciatore A."/>
            <person name="Fournet J."/>
            <person name="Haruta M."/>
            <person name="Huysman M.J."/>
            <person name="Jenkins B.D."/>
            <person name="Jiroutova K."/>
            <person name="Jorgensen R.E."/>
            <person name="Joubert Y."/>
            <person name="Kaplan A."/>
            <person name="Kroger N."/>
            <person name="Kroth P.G."/>
            <person name="La Roche J."/>
            <person name="Lindquist E."/>
            <person name="Lommer M."/>
            <person name="Martin-Jezequel V."/>
            <person name="Lopez P.J."/>
            <person name="Lucas S."/>
            <person name="Mangogna M."/>
            <person name="McGinnis K."/>
            <person name="Medlin L.K."/>
            <person name="Montsant A."/>
            <person name="Oudot-Le Secq M.P."/>
            <person name="Napoli C."/>
            <person name="Obornik M."/>
            <person name="Parker M.S."/>
            <person name="Petit J.L."/>
            <person name="Porcel B.M."/>
            <person name="Poulsen N."/>
            <person name="Robison M."/>
            <person name="Rychlewski L."/>
            <person name="Rynearson T.A."/>
            <person name="Schmutz J."/>
            <person name="Shapiro H."/>
            <person name="Siaut M."/>
            <person name="Stanley M."/>
            <person name="Sussman M.R."/>
            <person name="Taylor A.R."/>
            <person name="Vardi A."/>
            <person name="von Dassow P."/>
            <person name="Vyverman W."/>
            <person name="Willis A."/>
            <person name="Wyrwicz L.S."/>
            <person name="Rokhsar D.S."/>
            <person name="Weissenbach J."/>
            <person name="Armbrust E.V."/>
            <person name="Green B.R."/>
            <person name="Van de Peer Y."/>
            <person name="Grigoriev I.V."/>
        </authorList>
    </citation>
    <scope>NUCLEOTIDE SEQUENCE [LARGE SCALE GENOMIC DNA]</scope>
    <source>
        <strain evidence="7 8">CCMP1335</strain>
    </source>
</reference>
<gene>
    <name evidence="7" type="ORF">THAPSDRAFT_15791</name>
</gene>
<dbReference type="GO" id="GO:0007165">
    <property type="term" value="P:signal transduction"/>
    <property type="evidence" value="ECO:0000318"/>
    <property type="project" value="GO_Central"/>
</dbReference>
<dbReference type="eggNOG" id="KOG0198">
    <property type="taxonomic scope" value="Eukaryota"/>
</dbReference>
<evidence type="ECO:0000256" key="3">
    <source>
        <dbReference type="ARBA" id="ARBA00022741"/>
    </source>
</evidence>
<dbReference type="CDD" id="cd06606">
    <property type="entry name" value="STKc_MAPKKK"/>
    <property type="match status" value="1"/>
</dbReference>
<dbReference type="EMBL" id="CM000638">
    <property type="protein sequence ID" value="EED95616.1"/>
    <property type="molecule type" value="Genomic_DNA"/>
</dbReference>
<keyword evidence="2" id="KW-0808">Transferase</keyword>
<dbReference type="AlphaFoldDB" id="B8BSW7"/>
<dbReference type="OMA" id="SGEYPRI"/>
<keyword evidence="8" id="KW-1185">Reference proteome</keyword>